<evidence type="ECO:0000259" key="4">
    <source>
        <dbReference type="Pfam" id="PF22335"/>
    </source>
</evidence>
<keyword evidence="2" id="KW-0051">Antiviral defense</keyword>
<dbReference type="GO" id="GO:0000166">
    <property type="term" value="F:nucleotide binding"/>
    <property type="evidence" value="ECO:0007669"/>
    <property type="project" value="UniProtKB-KW"/>
</dbReference>
<dbReference type="Pfam" id="PF12469">
    <property type="entry name" value="Cmr2_N"/>
    <property type="match status" value="1"/>
</dbReference>
<dbReference type="Gene3D" id="3.30.70.2220">
    <property type="entry name" value="CRISPR-Cas system, Cmr2 subunit, D1 domain, cysteine cluster"/>
    <property type="match status" value="1"/>
</dbReference>
<keyword evidence="1" id="KW-0547">Nucleotide-binding</keyword>
<dbReference type="AlphaFoldDB" id="A0A941GTW7"/>
<dbReference type="InterPro" id="IPR024615">
    <property type="entry name" value="CRISPR-assoc_Cmr2_N"/>
</dbReference>
<dbReference type="Proteomes" id="UP000767446">
    <property type="component" value="Unassembled WGS sequence"/>
</dbReference>
<dbReference type="Pfam" id="PF22335">
    <property type="entry name" value="Cas10-Cmr2_palm2"/>
    <property type="match status" value="1"/>
</dbReference>
<organism evidence="5 6">
    <name type="scientific">Gomphosphaeria aponina SAG 52.96 = DSM 107014</name>
    <dbReference type="NCBI Taxonomy" id="1521640"/>
    <lineage>
        <taxon>Bacteria</taxon>
        <taxon>Bacillati</taxon>
        <taxon>Cyanobacteriota</taxon>
        <taxon>Cyanophyceae</taxon>
        <taxon>Oscillatoriophycideae</taxon>
        <taxon>Chroococcales</taxon>
        <taxon>Gomphosphaeriaceae</taxon>
        <taxon>Gomphosphaeria</taxon>
    </lineage>
</organism>
<dbReference type="InterPro" id="IPR043128">
    <property type="entry name" value="Rev_trsase/Diguanyl_cyclase"/>
</dbReference>
<dbReference type="InterPro" id="IPR054767">
    <property type="entry name" value="Cas10-Cmr2_palm2"/>
</dbReference>
<dbReference type="NCBIfam" id="TIGR02577">
    <property type="entry name" value="cas_TM1794_Cmr2"/>
    <property type="match status" value="1"/>
</dbReference>
<evidence type="ECO:0000313" key="5">
    <source>
        <dbReference type="EMBL" id="MBR8829490.1"/>
    </source>
</evidence>
<sequence length="945" mass="109871">MSQTYWIAKIKGLLQPFNLDEIERYLNDEIREISSWQDIQEILTHPSVNSEIISLAEQIANASDRTVLKFLENNIENQEKLTVSHLLSGKNFDLSLTGSIYQNLLRQTNNYANNSERSLDSFEIQDLKKIHWWLWRCLPEIICQKLGNQDNFLLPASLILPDASIWSHASLVSAIAGTLTGYNNHNSQPQIPYLATFSFSPIQEMIKASRKMRDFWAGSWVLHYLSAKTCWQLANIYGADCFIYPSLFQQPLIDHWLLQKNWDDFSTKEIQQPTDKAILTAGFPNVIVMLLPQDKLQSAMQTAREIVINEWLVLGTKVFQELENRHWTRELRQEHPTWNQWLKYQWQTYWTALPLNDTKDPLYWSITNNSDEFQQWQEHLNHICQLNEGHKLFTAEEQQFIQAVAQNKPNLTVNISSWWGYLFDQLRLSLGTVKNSRNWRIPTSFYPRSTISGLGSVVYPQPNNNKEKVTEGDTRQYWQNQGGLFDGNEQLNSTEVLKRGLHLVLPELLFNDSGKKIPYCYPDLSSGVAGWLKCYPEMESVYIQACSEITQTFQWTKKASKISWGIPWIDENKEKENWLNPRLVNVGWLIEDFTLDNGENLQVKKEEEKKLRNCINQYFNEGNNPTDWYVIATGDGDGMSKWLKGEKLGQYKDYIPNNTVSEDLVIQDSFNNLIEIQKRMGPSTHNYLSRALLDFSNRLVPYLTEERYAGRLIYSGGDDVLAYSNLWEWDNWLWDIRRCFRGEEDPCGEFNDTGNYWQLKKDESRPLFTMGQKATVSFGVVIAHHSVPLGIALENLWEAEKKAKDYDYQNKKKDAVQVRVLFGNGNKIQATAPFDVFSQWKELIELKLNKPLAPSLFEIASQIWEQHPAPYPSAIEPWTRAFCDRREGLNGEDKNRFQNKLQETLTAIFNHTPPPVEKEIKNWLKLAAFVLRNRNIKPKKGGNDE</sequence>
<gene>
    <name evidence="5" type="primary">cas10</name>
    <name evidence="5" type="ORF">DSM107014_16610</name>
</gene>
<name>A0A941GTW7_9CHRO</name>
<comment type="caution">
    <text evidence="5">The sequence shown here is derived from an EMBL/GenBank/DDBJ whole genome shotgun (WGS) entry which is preliminary data.</text>
</comment>
<protein>
    <submittedName>
        <fullName evidence="5">Type III-B CRISPR-associated protein Cas10/Cmr2</fullName>
    </submittedName>
</protein>
<dbReference type="InterPro" id="IPR013407">
    <property type="entry name" value="CRISPR-assoc_prot_Cmr2"/>
</dbReference>
<dbReference type="Gene3D" id="3.30.70.270">
    <property type="match status" value="1"/>
</dbReference>
<dbReference type="InterPro" id="IPR038242">
    <property type="entry name" value="Cmr2_N"/>
</dbReference>
<feature type="domain" description="CRISPR-associated protein Cmr2 N-terminal" evidence="3">
    <location>
        <begin position="194"/>
        <end position="308"/>
    </location>
</feature>
<evidence type="ECO:0000313" key="6">
    <source>
        <dbReference type="Proteomes" id="UP000767446"/>
    </source>
</evidence>
<proteinExistence type="predicted"/>
<evidence type="ECO:0000259" key="3">
    <source>
        <dbReference type="Pfam" id="PF12469"/>
    </source>
</evidence>
<dbReference type="EMBL" id="JADQBC010000139">
    <property type="protein sequence ID" value="MBR8829490.1"/>
    <property type="molecule type" value="Genomic_DNA"/>
</dbReference>
<evidence type="ECO:0000256" key="1">
    <source>
        <dbReference type="ARBA" id="ARBA00022741"/>
    </source>
</evidence>
<evidence type="ECO:0000256" key="2">
    <source>
        <dbReference type="ARBA" id="ARBA00023118"/>
    </source>
</evidence>
<dbReference type="GO" id="GO:0051607">
    <property type="term" value="P:defense response to virus"/>
    <property type="evidence" value="ECO:0007669"/>
    <property type="project" value="UniProtKB-KW"/>
</dbReference>
<reference evidence="5" key="1">
    <citation type="submission" date="2021-02" db="EMBL/GenBank/DDBJ databases">
        <title>Metagenome analyses of Stigonema ocellatum DSM 106950, Chlorogloea purpurea SAG 13.99 and Gomphosphaeria aponina DSM 107014.</title>
        <authorList>
            <person name="Marter P."/>
            <person name="Huang S."/>
        </authorList>
    </citation>
    <scope>NUCLEOTIDE SEQUENCE</scope>
    <source>
        <strain evidence="5">JP213</strain>
    </source>
</reference>
<accession>A0A941GTW7</accession>
<feature type="domain" description="Cas10/Cmr2 second palm" evidence="4">
    <location>
        <begin position="635"/>
        <end position="810"/>
    </location>
</feature>